<organism evidence="2 4">
    <name type="scientific">Didymodactylos carnosus</name>
    <dbReference type="NCBI Taxonomy" id="1234261"/>
    <lineage>
        <taxon>Eukaryota</taxon>
        <taxon>Metazoa</taxon>
        <taxon>Spiralia</taxon>
        <taxon>Gnathifera</taxon>
        <taxon>Rotifera</taxon>
        <taxon>Eurotatoria</taxon>
        <taxon>Bdelloidea</taxon>
        <taxon>Philodinida</taxon>
        <taxon>Philodinidae</taxon>
        <taxon>Didymodactylos</taxon>
    </lineage>
</organism>
<evidence type="ECO:0000313" key="4">
    <source>
        <dbReference type="Proteomes" id="UP000677228"/>
    </source>
</evidence>
<dbReference type="Proteomes" id="UP000682733">
    <property type="component" value="Unassembled WGS sequence"/>
</dbReference>
<dbReference type="Proteomes" id="UP000677228">
    <property type="component" value="Unassembled WGS sequence"/>
</dbReference>
<feature type="region of interest" description="Disordered" evidence="1">
    <location>
        <begin position="19"/>
        <end position="105"/>
    </location>
</feature>
<proteinExistence type="predicted"/>
<reference evidence="2" key="1">
    <citation type="submission" date="2021-02" db="EMBL/GenBank/DDBJ databases">
        <authorList>
            <person name="Nowell W R."/>
        </authorList>
    </citation>
    <scope>NUCLEOTIDE SEQUENCE</scope>
</reference>
<feature type="non-terminal residue" evidence="2">
    <location>
        <position position="1"/>
    </location>
</feature>
<evidence type="ECO:0000256" key="1">
    <source>
        <dbReference type="SAM" id="MobiDB-lite"/>
    </source>
</evidence>
<protein>
    <submittedName>
        <fullName evidence="2">Uncharacterized protein</fullName>
    </submittedName>
</protein>
<evidence type="ECO:0000313" key="3">
    <source>
        <dbReference type="EMBL" id="CAF3802589.1"/>
    </source>
</evidence>
<dbReference type="AlphaFoldDB" id="A0A8S2DTZ3"/>
<sequence>MIMGTFFFLNIEESAYGYTANKGDKSQGNKHQSSTTGQTTHQQKQSSGSSGNNQSSGSSGNNQWSGSSGNNQSSYTYQDGMYEGYGSDDEEEEENRKQRILSECAADLPRPRRQRRASRLLVQVDEEFSGITRSGEEWRINFRIDIDGSYDGTPAHVGYTISLR</sequence>
<gene>
    <name evidence="2" type="ORF">OVA965_LOCUS16151</name>
    <name evidence="3" type="ORF">TMI583_LOCUS16161</name>
</gene>
<dbReference type="EMBL" id="CAJOBA010007449">
    <property type="protein sequence ID" value="CAF3802589.1"/>
    <property type="molecule type" value="Genomic_DNA"/>
</dbReference>
<name>A0A8S2DTZ3_9BILA</name>
<feature type="compositionally biased region" description="Low complexity" evidence="1">
    <location>
        <begin position="32"/>
        <end position="74"/>
    </location>
</feature>
<evidence type="ECO:0000313" key="2">
    <source>
        <dbReference type="EMBL" id="CAF1034303.1"/>
    </source>
</evidence>
<accession>A0A8S2DTZ3</accession>
<dbReference type="EMBL" id="CAJNOK010007437">
    <property type="protein sequence ID" value="CAF1034303.1"/>
    <property type="molecule type" value="Genomic_DNA"/>
</dbReference>
<comment type="caution">
    <text evidence="2">The sequence shown here is derived from an EMBL/GenBank/DDBJ whole genome shotgun (WGS) entry which is preliminary data.</text>
</comment>